<feature type="transmembrane region" description="Helical" evidence="6">
    <location>
        <begin position="1189"/>
        <end position="1210"/>
    </location>
</feature>
<evidence type="ECO:0000256" key="1">
    <source>
        <dbReference type="ARBA" id="ARBA00004141"/>
    </source>
</evidence>
<evidence type="ECO:0000256" key="6">
    <source>
        <dbReference type="SAM" id="Phobius"/>
    </source>
</evidence>
<gene>
    <name evidence="7" type="ORF">ISF_01124</name>
</gene>
<reference evidence="7 8" key="1">
    <citation type="journal article" date="2016" name="Genome Biol. Evol.">
        <title>Divergent and convergent evolution of fungal pathogenicity.</title>
        <authorList>
            <person name="Shang Y."/>
            <person name="Xiao G."/>
            <person name="Zheng P."/>
            <person name="Cen K."/>
            <person name="Zhan S."/>
            <person name="Wang C."/>
        </authorList>
    </citation>
    <scope>NUCLEOTIDE SEQUENCE [LARGE SCALE GENOMIC DNA]</scope>
    <source>
        <strain evidence="7 8">ARSEF 2679</strain>
    </source>
</reference>
<dbReference type="InterPro" id="IPR002523">
    <property type="entry name" value="MgTranspt_CorA/ZnTranspt_ZntB"/>
</dbReference>
<dbReference type="PANTHER" id="PTHR47685">
    <property type="entry name" value="MAGNESIUM TRANSPORT PROTEIN CORA"/>
    <property type="match status" value="1"/>
</dbReference>
<proteinExistence type="predicted"/>
<keyword evidence="2 6" id="KW-0812">Transmembrane</keyword>
<dbReference type="EMBL" id="AZHB01000001">
    <property type="protein sequence ID" value="OAA74223.1"/>
    <property type="molecule type" value="Genomic_DNA"/>
</dbReference>
<keyword evidence="8" id="KW-1185">Reference proteome</keyword>
<keyword evidence="3 6" id="KW-1133">Transmembrane helix</keyword>
<dbReference type="InterPro" id="IPR045863">
    <property type="entry name" value="CorA_TM1_TM2"/>
</dbReference>
<dbReference type="Gene3D" id="3.40.50.1820">
    <property type="entry name" value="alpha/beta hydrolase"/>
    <property type="match status" value="1"/>
</dbReference>
<dbReference type="Gene3D" id="1.20.58.340">
    <property type="entry name" value="Magnesium transport protein CorA, transmembrane region"/>
    <property type="match status" value="1"/>
</dbReference>
<accession>A0A168EU05</accession>
<dbReference type="RefSeq" id="XP_018709181.1">
    <property type="nucleotide sequence ID" value="XM_018844731.1"/>
</dbReference>
<comment type="caution">
    <text evidence="7">The sequence shown here is derived from an EMBL/GenBank/DDBJ whole genome shotgun (WGS) entry which is preliminary data.</text>
</comment>
<organism evidence="7 8">
    <name type="scientific">Cordyceps fumosorosea (strain ARSEF 2679)</name>
    <name type="common">Isaria fumosorosea</name>
    <dbReference type="NCBI Taxonomy" id="1081104"/>
    <lineage>
        <taxon>Eukaryota</taxon>
        <taxon>Fungi</taxon>
        <taxon>Dikarya</taxon>
        <taxon>Ascomycota</taxon>
        <taxon>Pezizomycotina</taxon>
        <taxon>Sordariomycetes</taxon>
        <taxon>Hypocreomycetidae</taxon>
        <taxon>Hypocreales</taxon>
        <taxon>Cordycipitaceae</taxon>
        <taxon>Cordyceps</taxon>
    </lineage>
</organism>
<dbReference type="OrthoDB" id="361039at2759"/>
<comment type="subcellular location">
    <subcellularLocation>
        <location evidence="1">Membrane</location>
        <topology evidence="1">Multi-pass membrane protein</topology>
    </subcellularLocation>
</comment>
<protein>
    <submittedName>
        <fullName evidence="7">Ankyrin repeat protein</fullName>
    </submittedName>
</protein>
<evidence type="ECO:0000256" key="2">
    <source>
        <dbReference type="ARBA" id="ARBA00022692"/>
    </source>
</evidence>
<feature type="region of interest" description="Disordered" evidence="5">
    <location>
        <begin position="1"/>
        <end position="56"/>
    </location>
</feature>
<evidence type="ECO:0000313" key="7">
    <source>
        <dbReference type="EMBL" id="OAA74223.1"/>
    </source>
</evidence>
<feature type="transmembrane region" description="Helical" evidence="6">
    <location>
        <begin position="1230"/>
        <end position="1250"/>
    </location>
</feature>
<dbReference type="InterPro" id="IPR050829">
    <property type="entry name" value="CorA_MIT"/>
</dbReference>
<feature type="region of interest" description="Disordered" evidence="5">
    <location>
        <begin position="1299"/>
        <end position="1319"/>
    </location>
</feature>
<dbReference type="Pfam" id="PF01544">
    <property type="entry name" value="CorA"/>
    <property type="match status" value="1"/>
</dbReference>
<name>A0A168EU05_CORFA</name>
<evidence type="ECO:0000256" key="3">
    <source>
        <dbReference type="ARBA" id="ARBA00022989"/>
    </source>
</evidence>
<keyword evidence="4 6" id="KW-0472">Membrane</keyword>
<dbReference type="GO" id="GO:0016020">
    <property type="term" value="C:membrane"/>
    <property type="evidence" value="ECO:0007669"/>
    <property type="project" value="UniProtKB-SubCell"/>
</dbReference>
<dbReference type="GO" id="GO:0046873">
    <property type="term" value="F:metal ion transmembrane transporter activity"/>
    <property type="evidence" value="ECO:0007669"/>
    <property type="project" value="InterPro"/>
</dbReference>
<feature type="compositionally biased region" description="Basic and acidic residues" evidence="5">
    <location>
        <begin position="47"/>
        <end position="56"/>
    </location>
</feature>
<dbReference type="SUPFAM" id="SSF53474">
    <property type="entry name" value="alpha/beta-Hydrolases"/>
    <property type="match status" value="1"/>
</dbReference>
<dbReference type="SUPFAM" id="SSF144083">
    <property type="entry name" value="Magnesium transport protein CorA, transmembrane region"/>
    <property type="match status" value="1"/>
</dbReference>
<feature type="compositionally biased region" description="Polar residues" evidence="5">
    <location>
        <begin position="1"/>
        <end position="13"/>
    </location>
</feature>
<sequence length="1360" mass="151918">MPQSTELSNTSPAQAFPTRPANVSTPQPLARESNARPEQQLPARESNFSKKDSCDKPDAVEIEKLEDFIATPKTPSEGERFLLDPAGDLTYDITTVDVVTVPCPGGDRLRTWNREGLLGRYFGAPSMRDAEVGGGGERISTSWVRQGLRREANKARILLYAHPPLAEGMTLNRLAEDFLQAIHKLRVREGQPHRPLLVLGHSIGGLVAKMAMVRASRDAKYRDILDECYGIAFFGTPHQGSSYLAMHSLAGSVQRLLQLSAPLPETLTADLRVGSSLLSHIDEDFKEIASDLRIWTFYETIDSRLFGRGAGTGVARTTTTHGNAADGDKVYFTAPLTSIKSAILGMRQERIFPLQSDHANVASFGRHNVQTLRLFLRQIAEQVEHADANIASSVDEQGTAAAHWSMPDLEQKVNVEIHGFFDDLVAGAGVTAGRAWSTRLPLREFISKGPDECLIERLNEVDGSPSQGQFLKARGRTSLAQVDGSVEHSPSPSRAIISVAPAMTVKDALGIDSKIIEPIEVVAPMSPIIQPLNSLPRTGPPTWSPKSAPVGPIASPPFCVPSPPSRYAASVVPHASPLLRAAQFEQDLFIDRLSPPLRGRRATGGILSLSRSASLGSDGAASRIRYRDFPPFSVRSHSTGGGDDDMMSVEEEGGLEASPPLPENIFGVRSVFGGDRRMEAAVLLKPEAHAKKFTWIHLAYNNPAWVKTILQTLQVCSGKNLSHLYGPDFWATKHTRGRHSQHYAYFAKPGCYFTAPRPLSPMSTSAISPTMAPFAAEEGMYTCLFLPYLHFDTYKRLLRRRNLILQRLIQGRSRPVPANVAKADSTEMQVIWEFLGGDPPVNCRRTLDQFGYPSLRDTRSRDDDQMLYKLTKERFGSHGYRQQLHAQGSSTRDGSNRSGNEGGNVGWKERLTRFRGQNEDQVGEEEVLNGNVLMVDQLWLWVINTQTVVTCFPKREGDPIEGPLFQQADLRDSIFNEVNVDLTRQCENALDLAALSVLHAVTVLLDRSSHPDLEVFRIFEEAISVLTEKLTSSLKDFRTEGVRDKTFDFEPVENRLRSIRARHKEEGRRAERENRDNTSALLELRDIEDELVTLLHLFERQSRVISSMHAIYTRSELRDHTVNGRVFLNEALKKVTEYIQQAEEMIRRVRGTRDDYDKLLQMVQRQAQVDEVRLSRLHADVAGAQNRSVMIFTVFTVIFLPLTFFTGLFGMNTREWGGGDNLSLQTIGKIALPSSVFLIVASLIIAWSTTVRKLFRYFLRGVRRVQEYVYVFVWDPCKRALRELVGYVSWRKEVDDEGGEAVVDGSGRASGGPGALRQEASDFWDRHRLERDKAYRIPEVNRRGVRKGWSVRTKKDNKAR</sequence>
<evidence type="ECO:0000256" key="5">
    <source>
        <dbReference type="SAM" id="MobiDB-lite"/>
    </source>
</evidence>
<feature type="region of interest" description="Disordered" evidence="5">
    <location>
        <begin position="880"/>
        <end position="909"/>
    </location>
</feature>
<dbReference type="Proteomes" id="UP000076744">
    <property type="component" value="Unassembled WGS sequence"/>
</dbReference>
<dbReference type="InterPro" id="IPR029058">
    <property type="entry name" value="AB_hydrolase_fold"/>
</dbReference>
<evidence type="ECO:0000256" key="4">
    <source>
        <dbReference type="ARBA" id="ARBA00023136"/>
    </source>
</evidence>
<dbReference type="PANTHER" id="PTHR47685:SF1">
    <property type="entry name" value="MAGNESIUM TRANSPORT PROTEIN CORA"/>
    <property type="match status" value="1"/>
</dbReference>
<evidence type="ECO:0000313" key="8">
    <source>
        <dbReference type="Proteomes" id="UP000076744"/>
    </source>
</evidence>
<feature type="compositionally biased region" description="Polar residues" evidence="5">
    <location>
        <begin position="884"/>
        <end position="899"/>
    </location>
</feature>
<dbReference type="GeneID" id="30017416"/>